<dbReference type="Gene3D" id="1.10.8.420">
    <property type="entry name" value="RecR Domain 1"/>
    <property type="match status" value="1"/>
</dbReference>
<proteinExistence type="inferred from homology"/>
<dbReference type="Pfam" id="PF21176">
    <property type="entry name" value="RecR_HhH"/>
    <property type="match status" value="1"/>
</dbReference>
<evidence type="ECO:0000256" key="5">
    <source>
        <dbReference type="ARBA" id="ARBA00023172"/>
    </source>
</evidence>
<name>A0A1G2K8G2_9BACT</name>
<dbReference type="GO" id="GO:0006310">
    <property type="term" value="P:DNA recombination"/>
    <property type="evidence" value="ECO:0007669"/>
    <property type="project" value="UniProtKB-UniRule"/>
</dbReference>
<protein>
    <recommendedName>
        <fullName evidence="7">Recombination protein RecR</fullName>
    </recommendedName>
</protein>
<keyword evidence="6 7" id="KW-0234">DNA repair</keyword>
<sequence length="208" mass="23208">MSSYPKPIQHLIELFSKFPGIGPKQAARFAFHILNEDETKLDEIARAIKGIKTEVGFCGLCYRSIEMKHKKNEVPLCEYCSSKSRDPKIVMIVEKEADLANIERTHAFNGLYHILGGTISPLDSSGPTKLHIKELFHRIQKLKMEDGSPEVILATNPTTEGDMTALYIERVLKPLEAQISRLGRGLGTGAELEYADEVTIANALTNRK</sequence>
<keyword evidence="4 7" id="KW-0862">Zinc</keyword>
<dbReference type="Pfam" id="PF21175">
    <property type="entry name" value="RecR_C"/>
    <property type="match status" value="1"/>
</dbReference>
<evidence type="ECO:0000256" key="4">
    <source>
        <dbReference type="ARBA" id="ARBA00022833"/>
    </source>
</evidence>
<feature type="domain" description="Toprim" evidence="8">
    <location>
        <begin position="88"/>
        <end position="187"/>
    </location>
</feature>
<evidence type="ECO:0000259" key="8">
    <source>
        <dbReference type="PROSITE" id="PS50880"/>
    </source>
</evidence>
<dbReference type="Pfam" id="PF13662">
    <property type="entry name" value="Toprim_4"/>
    <property type="match status" value="1"/>
</dbReference>
<comment type="caution">
    <text evidence="7">Lacks conserved residue(s) required for the propagation of feature annotation.</text>
</comment>
<dbReference type="HAMAP" id="MF_00017">
    <property type="entry name" value="RecR"/>
    <property type="match status" value="1"/>
</dbReference>
<gene>
    <name evidence="7" type="primary">recR</name>
    <name evidence="9" type="ORF">A2633_02565</name>
</gene>
<dbReference type="PANTHER" id="PTHR30446">
    <property type="entry name" value="RECOMBINATION PROTEIN RECR"/>
    <property type="match status" value="1"/>
</dbReference>
<organism evidence="9 10">
    <name type="scientific">Candidatus Sungbacteria bacterium RIFCSPHIGHO2_01_FULL_47_32</name>
    <dbReference type="NCBI Taxonomy" id="1802264"/>
    <lineage>
        <taxon>Bacteria</taxon>
        <taxon>Candidatus Sungiibacteriota</taxon>
    </lineage>
</organism>
<evidence type="ECO:0000313" key="10">
    <source>
        <dbReference type="Proteomes" id="UP000177152"/>
    </source>
</evidence>
<keyword evidence="2 7" id="KW-0227">DNA damage</keyword>
<dbReference type="Gene3D" id="3.40.1360.10">
    <property type="match status" value="1"/>
</dbReference>
<dbReference type="Proteomes" id="UP000177152">
    <property type="component" value="Unassembled WGS sequence"/>
</dbReference>
<reference evidence="9 10" key="1">
    <citation type="journal article" date="2016" name="Nat. Commun.">
        <title>Thousands of microbial genomes shed light on interconnected biogeochemical processes in an aquifer system.</title>
        <authorList>
            <person name="Anantharaman K."/>
            <person name="Brown C.T."/>
            <person name="Hug L.A."/>
            <person name="Sharon I."/>
            <person name="Castelle C.J."/>
            <person name="Probst A.J."/>
            <person name="Thomas B.C."/>
            <person name="Singh A."/>
            <person name="Wilkins M.J."/>
            <person name="Karaoz U."/>
            <person name="Brodie E.L."/>
            <person name="Williams K.H."/>
            <person name="Hubbard S.S."/>
            <person name="Banfield J.F."/>
        </authorList>
    </citation>
    <scope>NUCLEOTIDE SEQUENCE [LARGE SCALE GENOMIC DNA]</scope>
</reference>
<dbReference type="SUPFAM" id="SSF111304">
    <property type="entry name" value="Recombination protein RecR"/>
    <property type="match status" value="1"/>
</dbReference>
<dbReference type="InterPro" id="IPR000093">
    <property type="entry name" value="DNA_Rcmb_RecR"/>
</dbReference>
<evidence type="ECO:0000256" key="1">
    <source>
        <dbReference type="ARBA" id="ARBA00022723"/>
    </source>
</evidence>
<comment type="function">
    <text evidence="7">May play a role in DNA repair. It seems to be involved in an RecBC-independent recombinational process of DNA repair. It may act with RecF and RecO.</text>
</comment>
<evidence type="ECO:0000256" key="7">
    <source>
        <dbReference type="HAMAP-Rule" id="MF_00017"/>
    </source>
</evidence>
<evidence type="ECO:0000256" key="2">
    <source>
        <dbReference type="ARBA" id="ARBA00022763"/>
    </source>
</evidence>
<comment type="similarity">
    <text evidence="7">Belongs to the RecR family.</text>
</comment>
<dbReference type="NCBIfam" id="TIGR00615">
    <property type="entry name" value="recR"/>
    <property type="match status" value="1"/>
</dbReference>
<dbReference type="InterPro" id="IPR023627">
    <property type="entry name" value="Rcmb_RecR"/>
</dbReference>
<dbReference type="InterPro" id="IPR034137">
    <property type="entry name" value="TOPRIM_RecR"/>
</dbReference>
<dbReference type="SMART" id="SM00493">
    <property type="entry name" value="TOPRIM"/>
    <property type="match status" value="1"/>
</dbReference>
<keyword evidence="3 7" id="KW-0863">Zinc-finger</keyword>
<accession>A0A1G2K8G2</accession>
<dbReference type="CDD" id="cd01025">
    <property type="entry name" value="TOPRIM_recR"/>
    <property type="match status" value="1"/>
</dbReference>
<dbReference type="GO" id="GO:0003677">
    <property type="term" value="F:DNA binding"/>
    <property type="evidence" value="ECO:0007669"/>
    <property type="project" value="UniProtKB-UniRule"/>
</dbReference>
<dbReference type="AlphaFoldDB" id="A0A1G2K8G2"/>
<dbReference type="PROSITE" id="PS50880">
    <property type="entry name" value="TOPRIM"/>
    <property type="match status" value="1"/>
</dbReference>
<keyword evidence="5 7" id="KW-0233">DNA recombination</keyword>
<keyword evidence="1 7" id="KW-0479">Metal-binding</keyword>
<dbReference type="EMBL" id="MHQC01000025">
    <property type="protein sequence ID" value="OGZ94841.1"/>
    <property type="molecule type" value="Genomic_DNA"/>
</dbReference>
<evidence type="ECO:0000256" key="3">
    <source>
        <dbReference type="ARBA" id="ARBA00022771"/>
    </source>
</evidence>
<dbReference type="GO" id="GO:0008270">
    <property type="term" value="F:zinc ion binding"/>
    <property type="evidence" value="ECO:0007669"/>
    <property type="project" value="UniProtKB-KW"/>
</dbReference>
<evidence type="ECO:0000256" key="6">
    <source>
        <dbReference type="ARBA" id="ARBA00023204"/>
    </source>
</evidence>
<dbReference type="GO" id="GO:0006281">
    <property type="term" value="P:DNA repair"/>
    <property type="evidence" value="ECO:0007669"/>
    <property type="project" value="UniProtKB-UniRule"/>
</dbReference>
<dbReference type="InterPro" id="IPR006171">
    <property type="entry name" value="TOPRIM_dom"/>
</dbReference>
<comment type="caution">
    <text evidence="9">The sequence shown here is derived from an EMBL/GenBank/DDBJ whole genome shotgun (WGS) entry which is preliminary data.</text>
</comment>
<evidence type="ECO:0000313" key="9">
    <source>
        <dbReference type="EMBL" id="OGZ94841.1"/>
    </source>
</evidence>
<dbReference type="PANTHER" id="PTHR30446:SF0">
    <property type="entry name" value="RECOMBINATION PROTEIN RECR"/>
    <property type="match status" value="1"/>
</dbReference>